<dbReference type="PANTHER" id="PTHR14226">
    <property type="entry name" value="NEUROPATHY TARGET ESTERASE/SWISS CHEESE D.MELANOGASTER"/>
    <property type="match status" value="1"/>
</dbReference>
<evidence type="ECO:0000256" key="2">
    <source>
        <dbReference type="ARBA" id="ARBA00022963"/>
    </source>
</evidence>
<organism evidence="6 7">
    <name type="scientific">Candidatus Endobugula sertula</name>
    <name type="common">Bugula neritina bacterial symbiont</name>
    <dbReference type="NCBI Taxonomy" id="62101"/>
    <lineage>
        <taxon>Bacteria</taxon>
        <taxon>Pseudomonadati</taxon>
        <taxon>Pseudomonadota</taxon>
        <taxon>Gammaproteobacteria</taxon>
        <taxon>Cellvibrionales</taxon>
        <taxon>Cellvibrionaceae</taxon>
        <taxon>Candidatus Endobugula</taxon>
    </lineage>
</organism>
<feature type="short sequence motif" description="DGA/G" evidence="4">
    <location>
        <begin position="209"/>
        <end position="211"/>
    </location>
</feature>
<comment type="caution">
    <text evidence="4">Lacks conserved residue(s) required for the propagation of feature annotation.</text>
</comment>
<reference evidence="6 7" key="1">
    <citation type="journal article" date="2016" name="Appl. Environ. Microbiol.">
        <title>Lack of Overt Genome Reduction in the Bryostatin-Producing Bryozoan Symbiont "Candidatus Endobugula sertula".</title>
        <authorList>
            <person name="Miller I.J."/>
            <person name="Vanee N."/>
            <person name="Fong S.S."/>
            <person name="Lim-Fong G.E."/>
            <person name="Kwan J.C."/>
        </authorList>
    </citation>
    <scope>NUCLEOTIDE SEQUENCE [LARGE SCALE GENOMIC DNA]</scope>
    <source>
        <strain evidence="6">AB1-4</strain>
    </source>
</reference>
<proteinExistence type="predicted"/>
<feature type="domain" description="PNPLA" evidence="5">
    <location>
        <begin position="10"/>
        <end position="222"/>
    </location>
</feature>
<accession>A0A1D2QNX7</accession>
<evidence type="ECO:0000256" key="4">
    <source>
        <dbReference type="PROSITE-ProRule" id="PRU01161"/>
    </source>
</evidence>
<dbReference type="Pfam" id="PF01734">
    <property type="entry name" value="Patatin"/>
    <property type="match status" value="1"/>
</dbReference>
<dbReference type="Gene3D" id="3.40.1090.10">
    <property type="entry name" value="Cytosolic phospholipase A2 catalytic domain"/>
    <property type="match status" value="1"/>
</dbReference>
<dbReference type="CDD" id="cd07209">
    <property type="entry name" value="Pat_hypo_Ecoli_Z1214_like"/>
    <property type="match status" value="1"/>
</dbReference>
<evidence type="ECO:0000313" key="7">
    <source>
        <dbReference type="Proteomes" id="UP000242502"/>
    </source>
</evidence>
<dbReference type="SUPFAM" id="SSF52151">
    <property type="entry name" value="FabD/lysophospholipase-like"/>
    <property type="match status" value="1"/>
</dbReference>
<keyword evidence="2 4" id="KW-0442">Lipid degradation</keyword>
<feature type="active site" description="Nucleophile" evidence="4">
    <location>
        <position position="47"/>
    </location>
</feature>
<dbReference type="GO" id="GO:0016042">
    <property type="term" value="P:lipid catabolic process"/>
    <property type="evidence" value="ECO:0007669"/>
    <property type="project" value="UniProtKB-UniRule"/>
</dbReference>
<dbReference type="Proteomes" id="UP000242502">
    <property type="component" value="Unassembled WGS sequence"/>
</dbReference>
<sequence>MYAINNNTALVLSGGGARAAYQVGVLLALKELLSPQSNPFSIISGTSAGAINAVALASHSDDFQAGVGELDDLWQQLTLEHVFRTDWSDLLAGLYRFGRSFFHEGVDFHRPLSLLDNSPLNAFLKSNICFSDIQKNIDRGVLKAISVSALGYSSSDSVSFFQGKEGLKEWTRFRRVGKAAVLGMEHLLASSAIPWIFPTVRIGREYFGDGAMRQLAPISPALHLGADKVFIIGVSGNRQALVKRHQIPSRHPPSMAQMAGHLLNSAFIDSLEADIEHLERVNCLIRAVESGKRKGLELRPVKSLVISPSKAIDKIAGRSTRYLPKSLRFFIRSSGATAHRGGSALSSYLLFVKSFIKELIDLGYQDAMWEKDAIQRFFLDNE</sequence>
<comment type="caution">
    <text evidence="6">The sequence shown here is derived from an EMBL/GenBank/DDBJ whole genome shotgun (WGS) entry which is preliminary data.</text>
</comment>
<dbReference type="InterPro" id="IPR050301">
    <property type="entry name" value="NTE"/>
</dbReference>
<dbReference type="PANTHER" id="PTHR14226:SF57">
    <property type="entry name" value="BLR7027 PROTEIN"/>
    <property type="match status" value="1"/>
</dbReference>
<evidence type="ECO:0000313" key="6">
    <source>
        <dbReference type="EMBL" id="ODS23287.1"/>
    </source>
</evidence>
<dbReference type="GO" id="GO:0016787">
    <property type="term" value="F:hydrolase activity"/>
    <property type="evidence" value="ECO:0007669"/>
    <property type="project" value="UniProtKB-UniRule"/>
</dbReference>
<dbReference type="InterPro" id="IPR016035">
    <property type="entry name" value="Acyl_Trfase/lysoPLipase"/>
</dbReference>
<dbReference type="PROSITE" id="PS51635">
    <property type="entry name" value="PNPLA"/>
    <property type="match status" value="1"/>
</dbReference>
<dbReference type="STRING" id="62101.AB835_09710"/>
<dbReference type="InterPro" id="IPR002641">
    <property type="entry name" value="PNPLA_dom"/>
</dbReference>
<evidence type="ECO:0000256" key="3">
    <source>
        <dbReference type="ARBA" id="ARBA00023098"/>
    </source>
</evidence>
<feature type="short sequence motif" description="GXSXG" evidence="4">
    <location>
        <begin position="45"/>
        <end position="49"/>
    </location>
</feature>
<name>A0A1D2QNX7_9GAMM</name>
<evidence type="ECO:0000259" key="5">
    <source>
        <dbReference type="PROSITE" id="PS51635"/>
    </source>
</evidence>
<feature type="active site" description="Proton acceptor" evidence="4">
    <location>
        <position position="209"/>
    </location>
</feature>
<gene>
    <name evidence="6" type="ORF">AB835_09710</name>
</gene>
<dbReference type="AlphaFoldDB" id="A0A1D2QNX7"/>
<keyword evidence="1 4" id="KW-0378">Hydrolase</keyword>
<dbReference type="EMBL" id="MDLC01000033">
    <property type="protein sequence ID" value="ODS23287.1"/>
    <property type="molecule type" value="Genomic_DNA"/>
</dbReference>
<protein>
    <submittedName>
        <fullName evidence="6">Patatin</fullName>
    </submittedName>
</protein>
<keyword evidence="3 4" id="KW-0443">Lipid metabolism</keyword>
<evidence type="ECO:0000256" key="1">
    <source>
        <dbReference type="ARBA" id="ARBA00022801"/>
    </source>
</evidence>